<sequence length="296" mass="33191">MQIWKASSLNNPKSILGEGAIWSTFHNAFFYIDIEGKKVCKIDLISKITKEQQLHEKIGTLVLTEDGRLILGLENSISIFDFDTNELQELVKLEPEIPTNRSNDGKCDASGKLWIGTMNQEAKGKAGTLYRFDGTEIIEKIKNRKVSNGICWSIDNTKMYYIDSYDYNIKKYDFDLDSGTITNESIIVEMNNPAFTPDGMTIDCQGMLWVAMWGEGCVNRYDPNSGELLGKVIVDAPNVSSCAFGGTNMTQLLITTASTGLTPLQFTKFPESGTLFLVDLEIKGMEMYPFKFRSKI</sequence>
<evidence type="ECO:0000313" key="3">
    <source>
        <dbReference type="EMBL" id="MBS7229654.1"/>
    </source>
</evidence>
<accession>A0ABS5P5U9</accession>
<evidence type="ECO:0000259" key="2">
    <source>
        <dbReference type="Pfam" id="PF08450"/>
    </source>
</evidence>
<organism evidence="3 4">
    <name type="scientific">Flavobacterium psychroterrae</name>
    <dbReference type="NCBI Taxonomy" id="2133767"/>
    <lineage>
        <taxon>Bacteria</taxon>
        <taxon>Pseudomonadati</taxon>
        <taxon>Bacteroidota</taxon>
        <taxon>Flavobacteriia</taxon>
        <taxon>Flavobacteriales</taxon>
        <taxon>Flavobacteriaceae</taxon>
        <taxon>Flavobacterium</taxon>
    </lineage>
</organism>
<dbReference type="InterPro" id="IPR005511">
    <property type="entry name" value="SMP-30"/>
</dbReference>
<evidence type="ECO:0000313" key="4">
    <source>
        <dbReference type="Proteomes" id="UP000722625"/>
    </source>
</evidence>
<dbReference type="SUPFAM" id="SSF63829">
    <property type="entry name" value="Calcium-dependent phosphotriesterase"/>
    <property type="match status" value="1"/>
</dbReference>
<dbReference type="InterPro" id="IPR013658">
    <property type="entry name" value="SGL"/>
</dbReference>
<reference evidence="3 4" key="1">
    <citation type="journal article" date="2018" name="Int. J. Syst. Evol. Microbiol.">
        <title>Flavobacterium chryseum sp. nov. and Flavobacterium psychroterrae sp. nov., novel environmental bacteria isolated from Antarctica.</title>
        <authorList>
            <person name="Kralova S."/>
            <person name="Svec P."/>
            <person name="Busse H.J."/>
            <person name="Stankova E."/>
            <person name="Vaczi P."/>
            <person name="Sedlacek I."/>
        </authorList>
    </citation>
    <scope>NUCLEOTIDE SEQUENCE [LARGE SCALE GENOMIC DNA]</scope>
    <source>
        <strain evidence="3 4">CCM 8827</strain>
    </source>
</reference>
<feature type="domain" description="SMP-30/Gluconolactonase/LRE-like region" evidence="2">
    <location>
        <begin position="16"/>
        <end position="257"/>
    </location>
</feature>
<dbReference type="Pfam" id="PF08450">
    <property type="entry name" value="SGL"/>
    <property type="match status" value="1"/>
</dbReference>
<dbReference type="PANTHER" id="PTHR10907:SF47">
    <property type="entry name" value="REGUCALCIN"/>
    <property type="match status" value="1"/>
</dbReference>
<proteinExistence type="inferred from homology"/>
<protein>
    <submittedName>
        <fullName evidence="3">SMP-30/gluconolactonase/LRE family protein</fullName>
    </submittedName>
</protein>
<dbReference type="Proteomes" id="UP000722625">
    <property type="component" value="Unassembled WGS sequence"/>
</dbReference>
<keyword evidence="4" id="KW-1185">Reference proteome</keyword>
<evidence type="ECO:0000256" key="1">
    <source>
        <dbReference type="ARBA" id="ARBA00008853"/>
    </source>
</evidence>
<name>A0ABS5P5U9_9FLAO</name>
<dbReference type="PANTHER" id="PTHR10907">
    <property type="entry name" value="REGUCALCIN"/>
    <property type="match status" value="1"/>
</dbReference>
<dbReference type="RefSeq" id="WP_213294067.1">
    <property type="nucleotide sequence ID" value="NZ_JAGYVZ010000001.1"/>
</dbReference>
<comment type="similarity">
    <text evidence="1">Belongs to the SMP-30/CGR1 family.</text>
</comment>
<dbReference type="InterPro" id="IPR011042">
    <property type="entry name" value="6-blade_b-propeller_TolB-like"/>
</dbReference>
<gene>
    <name evidence="3" type="ORF">KHA90_01340</name>
</gene>
<dbReference type="Gene3D" id="2.120.10.30">
    <property type="entry name" value="TolB, C-terminal domain"/>
    <property type="match status" value="1"/>
</dbReference>
<comment type="caution">
    <text evidence="3">The sequence shown here is derived from an EMBL/GenBank/DDBJ whole genome shotgun (WGS) entry which is preliminary data.</text>
</comment>
<dbReference type="PRINTS" id="PR01790">
    <property type="entry name" value="SMP30FAMILY"/>
</dbReference>
<dbReference type="EMBL" id="JAGYVZ010000001">
    <property type="protein sequence ID" value="MBS7229654.1"/>
    <property type="molecule type" value="Genomic_DNA"/>
</dbReference>